<dbReference type="InterPro" id="IPR029058">
    <property type="entry name" value="AB_hydrolase_fold"/>
</dbReference>
<proteinExistence type="predicted"/>
<dbReference type="PRINTS" id="PR00412">
    <property type="entry name" value="EPOXHYDRLASE"/>
</dbReference>
<accession>A0A8J3FWU3</accession>
<dbReference type="RefSeq" id="WP_189059299.1">
    <property type="nucleotide sequence ID" value="NZ_BMMK01000017.1"/>
</dbReference>
<evidence type="ECO:0000313" key="3">
    <source>
        <dbReference type="EMBL" id="GGM62746.1"/>
    </source>
</evidence>
<keyword evidence="1 3" id="KW-0378">Hydrolase</keyword>
<evidence type="ECO:0000259" key="2">
    <source>
        <dbReference type="Pfam" id="PF00561"/>
    </source>
</evidence>
<evidence type="ECO:0000256" key="1">
    <source>
        <dbReference type="ARBA" id="ARBA00022801"/>
    </source>
</evidence>
<dbReference type="Gene3D" id="3.40.50.1820">
    <property type="entry name" value="alpha/beta hydrolase"/>
    <property type="match status" value="1"/>
</dbReference>
<dbReference type="InterPro" id="IPR051340">
    <property type="entry name" value="Haloalkane_dehalogenase"/>
</dbReference>
<reference evidence="3" key="1">
    <citation type="journal article" date="2014" name="Int. J. Syst. Evol. Microbiol.">
        <title>Complete genome sequence of Corynebacterium casei LMG S-19264T (=DSM 44701T), isolated from a smear-ripened cheese.</title>
        <authorList>
            <consortium name="US DOE Joint Genome Institute (JGI-PGF)"/>
            <person name="Walter F."/>
            <person name="Albersmeier A."/>
            <person name="Kalinowski J."/>
            <person name="Ruckert C."/>
        </authorList>
    </citation>
    <scope>NUCLEOTIDE SEQUENCE</scope>
    <source>
        <strain evidence="3">CGMCC 4.5737</strain>
    </source>
</reference>
<sequence length="290" mass="30940">MEAAALLAEHQAAGRAVDVGGVSTFVRDEGGGPDAQTVLLVHGVPVSSWVWRRLLPALAARGLRAVAPDLPGTGLSGRPEHFDYSWTGLGRHLTATVEALGLDAVHLVVHDIGGPVGFEFAAAVPERIRSVTVLDTIVTAHTFRKPWPMAPFAVPVLGGLWLRGTSRLVLRTLIRTIGLVPGSIVSNAEIDVHHRLLRQTDGGKAFLKIMRSFETTADKTRLYSGVLAAEGRPVQVLWGRDDPALRADHHGKIAAHAAGIPGPTLLPGRHFLMEDSPEPIAEHVAGLVTR</sequence>
<dbReference type="GO" id="GO:0004301">
    <property type="term" value="F:epoxide hydrolase activity"/>
    <property type="evidence" value="ECO:0007669"/>
    <property type="project" value="TreeGrafter"/>
</dbReference>
<dbReference type="EMBL" id="BMMK01000017">
    <property type="protein sequence ID" value="GGM62746.1"/>
    <property type="molecule type" value="Genomic_DNA"/>
</dbReference>
<keyword evidence="4" id="KW-1185">Reference proteome</keyword>
<gene>
    <name evidence="3" type="ORF">GCM10012275_36860</name>
</gene>
<dbReference type="PRINTS" id="PR00111">
    <property type="entry name" value="ABHYDROLASE"/>
</dbReference>
<dbReference type="InterPro" id="IPR000639">
    <property type="entry name" value="Epox_hydrolase-like"/>
</dbReference>
<dbReference type="InterPro" id="IPR000073">
    <property type="entry name" value="AB_hydrolase_1"/>
</dbReference>
<dbReference type="PANTHER" id="PTHR42977">
    <property type="entry name" value="HYDROLASE-RELATED"/>
    <property type="match status" value="1"/>
</dbReference>
<dbReference type="Proteomes" id="UP000637578">
    <property type="component" value="Unassembled WGS sequence"/>
</dbReference>
<dbReference type="Pfam" id="PF00561">
    <property type="entry name" value="Abhydrolase_1"/>
    <property type="match status" value="1"/>
</dbReference>
<organism evidence="3 4">
    <name type="scientific">Longimycelium tulufanense</name>
    <dbReference type="NCBI Taxonomy" id="907463"/>
    <lineage>
        <taxon>Bacteria</taxon>
        <taxon>Bacillati</taxon>
        <taxon>Actinomycetota</taxon>
        <taxon>Actinomycetes</taxon>
        <taxon>Pseudonocardiales</taxon>
        <taxon>Pseudonocardiaceae</taxon>
        <taxon>Longimycelium</taxon>
    </lineage>
</organism>
<dbReference type="SUPFAM" id="SSF53474">
    <property type="entry name" value="alpha/beta-Hydrolases"/>
    <property type="match status" value="1"/>
</dbReference>
<reference evidence="3" key="2">
    <citation type="submission" date="2020-09" db="EMBL/GenBank/DDBJ databases">
        <authorList>
            <person name="Sun Q."/>
            <person name="Zhou Y."/>
        </authorList>
    </citation>
    <scope>NUCLEOTIDE SEQUENCE</scope>
    <source>
        <strain evidence="3">CGMCC 4.5737</strain>
    </source>
</reference>
<protein>
    <submittedName>
        <fullName evidence="3">Epoxide hydrolase</fullName>
    </submittedName>
</protein>
<feature type="domain" description="AB hydrolase-1" evidence="2">
    <location>
        <begin position="37"/>
        <end position="260"/>
    </location>
</feature>
<name>A0A8J3FWU3_9PSEU</name>
<dbReference type="AlphaFoldDB" id="A0A8J3FWU3"/>
<comment type="caution">
    <text evidence="3">The sequence shown here is derived from an EMBL/GenBank/DDBJ whole genome shotgun (WGS) entry which is preliminary data.</text>
</comment>
<dbReference type="PANTHER" id="PTHR42977:SF3">
    <property type="entry name" value="AB HYDROLASE-1 DOMAIN-CONTAINING PROTEIN"/>
    <property type="match status" value="1"/>
</dbReference>
<evidence type="ECO:0000313" key="4">
    <source>
        <dbReference type="Proteomes" id="UP000637578"/>
    </source>
</evidence>